<dbReference type="PROSITE" id="PS50158">
    <property type="entry name" value="ZF_CCHC"/>
    <property type="match status" value="1"/>
</dbReference>
<dbReference type="InterPro" id="IPR001878">
    <property type="entry name" value="Znf_CCHC"/>
</dbReference>
<dbReference type="KEGG" id="vck:PG915_19460"/>
<evidence type="ECO:0000259" key="2">
    <source>
        <dbReference type="PROSITE" id="PS50158"/>
    </source>
</evidence>
<evidence type="ECO:0000313" key="3">
    <source>
        <dbReference type="EMBL" id="XCD18918.1"/>
    </source>
</evidence>
<accession>A0AAU8BST1</accession>
<sequence length="91" mass="10095">MKCSICGQSGHNKRSCTQTVSEPSPDTRDRALILRIDNMTQTEQDEMHIELVRLKKRVTDSAAKATLVEGGSKELPSKIRALIEAQEENNG</sequence>
<feature type="domain" description="CCHC-type" evidence="2">
    <location>
        <begin position="2"/>
        <end position="18"/>
    </location>
</feature>
<gene>
    <name evidence="3" type="ORF">PG915_19460</name>
</gene>
<proteinExistence type="predicted"/>
<dbReference type="EMBL" id="CP115921">
    <property type="protein sequence ID" value="XCD18918.1"/>
    <property type="molecule type" value="Genomic_DNA"/>
</dbReference>
<organism evidence="3">
    <name type="scientific">Vibrio chaetopteri</name>
    <dbReference type="NCBI Taxonomy" id="3016528"/>
    <lineage>
        <taxon>Bacteria</taxon>
        <taxon>Pseudomonadati</taxon>
        <taxon>Pseudomonadota</taxon>
        <taxon>Gammaproteobacteria</taxon>
        <taxon>Vibrionales</taxon>
        <taxon>Vibrionaceae</taxon>
        <taxon>Vibrio</taxon>
    </lineage>
</organism>
<protein>
    <recommendedName>
        <fullName evidence="2">CCHC-type domain-containing protein</fullName>
    </recommendedName>
</protein>
<dbReference type="RefSeq" id="WP_353500053.1">
    <property type="nucleotide sequence ID" value="NZ_CP115921.1"/>
</dbReference>
<dbReference type="GO" id="GO:0008270">
    <property type="term" value="F:zinc ion binding"/>
    <property type="evidence" value="ECO:0007669"/>
    <property type="project" value="InterPro"/>
</dbReference>
<name>A0AAU8BST1_9VIBR</name>
<dbReference type="GO" id="GO:0003676">
    <property type="term" value="F:nucleic acid binding"/>
    <property type="evidence" value="ECO:0007669"/>
    <property type="project" value="InterPro"/>
</dbReference>
<evidence type="ECO:0000256" key="1">
    <source>
        <dbReference type="SAM" id="MobiDB-lite"/>
    </source>
</evidence>
<reference evidence="3" key="1">
    <citation type="submission" date="2023-01" db="EMBL/GenBank/DDBJ databases">
        <title>Vibrio sp. CB1-14 genome sequencing.</title>
        <authorList>
            <person name="Otstavnykh N."/>
            <person name="Isaeva M."/>
            <person name="Meleshko D."/>
        </authorList>
    </citation>
    <scope>NUCLEOTIDE SEQUENCE</scope>
    <source>
        <strain evidence="3">CB1-14</strain>
    </source>
</reference>
<dbReference type="AlphaFoldDB" id="A0AAU8BST1"/>
<feature type="compositionally biased region" description="Polar residues" evidence="1">
    <location>
        <begin position="1"/>
        <end position="24"/>
    </location>
</feature>
<feature type="region of interest" description="Disordered" evidence="1">
    <location>
        <begin position="1"/>
        <end position="25"/>
    </location>
</feature>